<dbReference type="EMBL" id="KB910325">
    <property type="protein sequence ID" value="EOB11219.1"/>
    <property type="molecule type" value="Genomic_DNA"/>
</dbReference>
<accession>R0LZI8</accession>
<dbReference type="EMBL" id="KB908920">
    <property type="protein sequence ID" value="EOB14926.1"/>
    <property type="molecule type" value="Genomic_DNA"/>
</dbReference>
<protein>
    <submittedName>
        <fullName evidence="1">Uncharacterized protein</fullName>
    </submittedName>
</protein>
<keyword evidence="3" id="KW-1185">Reference proteome</keyword>
<proteinExistence type="predicted"/>
<evidence type="ECO:0000313" key="2">
    <source>
        <dbReference type="EMBL" id="EOB14926.1"/>
    </source>
</evidence>
<dbReference type="HOGENOM" id="CLU_1741092_0_0_1"/>
<name>R0LZI8_NOSB1</name>
<sequence>MSYLPTISLKRAANCLKGWCFKSYEEISYSKKISFIEDLMNSKYRLGYRLELTVQSSKVGSAMNVFFSLINPSNFVSIDYKRFKFLYLSNLNLLNYFIVGDSIDDLANNIVTKCLLKEFYIKGTEDKHFLPSSFPVRGMYRSGTLYSRMT</sequence>
<organism evidence="1 3">
    <name type="scientific">Nosema bombycis (strain CQ1 / CVCC 102059)</name>
    <name type="common">Microsporidian parasite</name>
    <name type="synonym">Pebrine of silkworm</name>
    <dbReference type="NCBI Taxonomy" id="578461"/>
    <lineage>
        <taxon>Eukaryota</taxon>
        <taxon>Fungi</taxon>
        <taxon>Fungi incertae sedis</taxon>
        <taxon>Microsporidia</taxon>
        <taxon>Nosematidae</taxon>
        <taxon>Nosema</taxon>
    </lineage>
</organism>
<reference evidence="1 3" key="1">
    <citation type="journal article" date="2013" name="BMC Genomics">
        <title>Comparative genomics of parasitic silkworm microsporidia reveal an association between genome expansion and host adaptation.</title>
        <authorList>
            <person name="Pan G."/>
            <person name="Xu J."/>
            <person name="Li T."/>
            <person name="Xia Q."/>
            <person name="Liu S.L."/>
            <person name="Zhang G."/>
            <person name="Li S."/>
            <person name="Li C."/>
            <person name="Liu H."/>
            <person name="Yang L."/>
            <person name="Liu T."/>
            <person name="Zhang X."/>
            <person name="Wu Z."/>
            <person name="Fan W."/>
            <person name="Dang X."/>
            <person name="Xiang H."/>
            <person name="Tao M."/>
            <person name="Li Y."/>
            <person name="Hu J."/>
            <person name="Li Z."/>
            <person name="Lin L."/>
            <person name="Luo J."/>
            <person name="Geng L."/>
            <person name="Wang L."/>
            <person name="Long M."/>
            <person name="Wan Y."/>
            <person name="He N."/>
            <person name="Zhang Z."/>
            <person name="Lu C."/>
            <person name="Keeling P.J."/>
            <person name="Wang J."/>
            <person name="Xiang Z."/>
            <person name="Zhou Z."/>
        </authorList>
    </citation>
    <scope>NUCLEOTIDE SEQUENCE [LARGE SCALE GENOMIC DNA]</scope>
    <source>
        <strain evidence="1">CQ1</strain>
        <strain evidence="3">CQ1 / CVCC 102059</strain>
    </source>
</reference>
<dbReference type="VEuPathDB" id="MicrosporidiaDB:NBO_12g0032"/>
<gene>
    <name evidence="2" type="ORF">NBO_12g0032</name>
    <name evidence="1" type="ORF">NBO_1418g0001</name>
</gene>
<dbReference type="Proteomes" id="UP000016927">
    <property type="component" value="Unassembled WGS sequence"/>
</dbReference>
<dbReference type="VEuPathDB" id="MicrosporidiaDB:NBO_1418g0001"/>
<evidence type="ECO:0000313" key="3">
    <source>
        <dbReference type="Proteomes" id="UP000016927"/>
    </source>
</evidence>
<dbReference type="AlphaFoldDB" id="R0LZI8"/>
<evidence type="ECO:0000313" key="1">
    <source>
        <dbReference type="EMBL" id="EOB11219.1"/>
    </source>
</evidence>